<keyword evidence="1" id="KW-0175">Coiled coil</keyword>
<feature type="compositionally biased region" description="Basic and acidic residues" evidence="2">
    <location>
        <begin position="676"/>
        <end position="702"/>
    </location>
</feature>
<evidence type="ECO:0000313" key="4">
    <source>
        <dbReference type="Proteomes" id="UP001310890"/>
    </source>
</evidence>
<reference evidence="3" key="1">
    <citation type="submission" date="2023-08" db="EMBL/GenBank/DDBJ databases">
        <title>Black Yeasts Isolated from many extreme environments.</title>
        <authorList>
            <person name="Coleine C."/>
            <person name="Stajich J.E."/>
            <person name="Selbmann L."/>
        </authorList>
    </citation>
    <scope>NUCLEOTIDE SEQUENCE</scope>
    <source>
        <strain evidence="3">CCFEE 5401</strain>
    </source>
</reference>
<sequence length="1456" mass="161070">METGKKASTKPSAPRADANLRNSGEKDANIANTTRSSAVSARATGNTISKPPTRPSVASAKKASADEGPSGTRRQEERARRTPAVDPKARAVQPTDRTRRTTLGATATSVPPKRPLATSRTSTASPTTQRSNTPSTTRAPSSRTTKPLSSPTNASSKSTASIPQAISRNVIPEEPEETGSVSSVPSQVDGKHPPKLEIRSMASGTPALKPQALSDNEGRPRLLPRHSRTQSAVLPGRPTTAPMPTMTEQQQSMREMEVLSNLLRESTRRDSMAVEIADLRSEISKLERKNKALTEAAVRSPELRPKGLVEGASNSERELKVMLRSQHLAEIETMKGSHKDALSSLEQHHANELETLRSELDSQRRASSHLVGVETRIQAVESALRESKQRASQSEQELQEKLQEKDQDKDQLGTVIANLKEEIGRCQLKLNADVAEQAREKKEADKARETLKRELDEERSKLEQATKEKSGEAERVKSAVEQARQGMQPELERLKKAAKSAGEVGEKVKAEMERMRKETQSITDRETKASAESAETIAKLLEEIERHKKEHNGFADEQKGRFEAEEKITGNLRSELEDLQRRHEGEQEKSKKSREEQDAAIKELRQELKKLQQDGVDGAQIVQELQRQLQEAQRSKADMQEEHAAASTELEGLRSTIAKLEAESTGLKGEVQRAVTTHEAESSRTKDLEEAAKKAEEKTDDLQRQLDEALQHRDETMQKLDRYGEDLEASRIELKSVGEETLRQLAEKEKEHDELATNLSASQEENRKAVSDLEMARHEADAAIEELKAVQNELQKSRDDILDEQRARSEVERKAEEVTKDLECMQSKHESLDELRLRHGQMLSAAHTHIQEVEAKLTTADTRVAAATSELASMKGELDAMSTLLNESSAGMVTNKADHVIALEKQQKEHDDRLASIEAKHAEELARISANGTTAAEKDAESARMLETLKHEHEERISEVLEKHRVAIEESRNRHETQAARSLGNLKHEHEEHISAVSEEHRVAVQELSSNHEAAEKLWKQKLDAMDAEKEALAKALADLASGDEAIEDELAKAQDINRGLQEQVQQLEMRLVDDTEQHETSVQSLRAAVTAVKAEHEVALKDLAESLSGEHGRKVQAVMDEHARKVAEIEQQASRRAEESGLERDRVHEMQLATQEAVHADMLREAMHAPSTSQEDAGKVEDGTVEPETPSKSGLSHVFVNREARATKGSASPVKEHEDDNQDGEPMPQLAETPLAYASEEEKDFSFSGSPTPGAHETRPSSARLRVGARPRRQDLEQRNADLENLLAAAKEEIGQLKKGPEASERATSEKIIEAAAPSAVKKHPTDLSADTVLDTTLPPTTPSALQPPQPLHQHTNIDNNNHIHGRDVFSSPRSSLLASDSSFSLLSSPPHFRERWNGEMTLEGTLKSIRVQAEQLLEINEDFLAEHERWERRRSGGIGRRSGGRGGVGVGGKG</sequence>
<feature type="compositionally biased region" description="Low complexity" evidence="2">
    <location>
        <begin position="117"/>
        <end position="147"/>
    </location>
</feature>
<proteinExistence type="predicted"/>
<feature type="compositionally biased region" description="Basic and acidic residues" evidence="2">
    <location>
        <begin position="189"/>
        <end position="198"/>
    </location>
</feature>
<organism evidence="3 4">
    <name type="scientific">Meristemomyces frigidus</name>
    <dbReference type="NCBI Taxonomy" id="1508187"/>
    <lineage>
        <taxon>Eukaryota</taxon>
        <taxon>Fungi</taxon>
        <taxon>Dikarya</taxon>
        <taxon>Ascomycota</taxon>
        <taxon>Pezizomycotina</taxon>
        <taxon>Dothideomycetes</taxon>
        <taxon>Dothideomycetidae</taxon>
        <taxon>Mycosphaerellales</taxon>
        <taxon>Teratosphaeriaceae</taxon>
        <taxon>Meristemomyces</taxon>
    </lineage>
</organism>
<comment type="caution">
    <text evidence="3">The sequence shown here is derived from an EMBL/GenBank/DDBJ whole genome shotgun (WGS) entry which is preliminary data.</text>
</comment>
<feature type="compositionally biased region" description="Polar residues" evidence="2">
    <location>
        <begin position="1354"/>
        <end position="1364"/>
    </location>
</feature>
<gene>
    <name evidence="3" type="ORF">LTR62_003606</name>
</gene>
<feature type="compositionally biased region" description="Basic and acidic residues" evidence="2">
    <location>
        <begin position="398"/>
        <end position="411"/>
    </location>
</feature>
<feature type="region of interest" description="Disordered" evidence="2">
    <location>
        <begin position="386"/>
        <end position="411"/>
    </location>
</feature>
<dbReference type="Gene3D" id="1.20.5.340">
    <property type="match status" value="1"/>
</dbReference>
<evidence type="ECO:0000256" key="2">
    <source>
        <dbReference type="SAM" id="MobiDB-lite"/>
    </source>
</evidence>
<dbReference type="EMBL" id="JAVRRL010000025">
    <property type="protein sequence ID" value="KAK5113269.1"/>
    <property type="molecule type" value="Genomic_DNA"/>
</dbReference>
<evidence type="ECO:0000256" key="1">
    <source>
        <dbReference type="SAM" id="Coils"/>
    </source>
</evidence>
<feature type="compositionally biased region" description="Polar residues" evidence="2">
    <location>
        <begin position="148"/>
        <end position="167"/>
    </location>
</feature>
<dbReference type="Proteomes" id="UP001310890">
    <property type="component" value="Unassembled WGS sequence"/>
</dbReference>
<dbReference type="SUPFAM" id="SSF90257">
    <property type="entry name" value="Myosin rod fragments"/>
    <property type="match status" value="1"/>
</dbReference>
<feature type="coiled-coil region" evidence="1">
    <location>
        <begin position="1044"/>
        <end position="1078"/>
    </location>
</feature>
<feature type="region of interest" description="Disordered" evidence="2">
    <location>
        <begin position="1"/>
        <end position="252"/>
    </location>
</feature>
<protein>
    <submittedName>
        <fullName evidence="3">Uncharacterized protein</fullName>
    </submittedName>
</protein>
<feature type="coiled-coil region" evidence="1">
    <location>
        <begin position="900"/>
        <end position="963"/>
    </location>
</feature>
<feature type="region of interest" description="Disordered" evidence="2">
    <location>
        <begin position="1437"/>
        <end position="1456"/>
    </location>
</feature>
<feature type="region of interest" description="Disordered" evidence="2">
    <location>
        <begin position="748"/>
        <end position="772"/>
    </location>
</feature>
<feature type="region of interest" description="Disordered" evidence="2">
    <location>
        <begin position="664"/>
        <end position="702"/>
    </location>
</feature>
<feature type="compositionally biased region" description="Gly residues" evidence="2">
    <location>
        <begin position="1438"/>
        <end position="1456"/>
    </location>
</feature>
<feature type="compositionally biased region" description="Polar residues" evidence="2">
    <location>
        <begin position="30"/>
        <end position="50"/>
    </location>
</feature>
<feature type="region of interest" description="Disordered" evidence="2">
    <location>
        <begin position="1342"/>
        <end position="1370"/>
    </location>
</feature>
<name>A0AAN7YKK5_9PEZI</name>
<feature type="region of interest" description="Disordered" evidence="2">
    <location>
        <begin position="1169"/>
        <end position="1275"/>
    </location>
</feature>
<feature type="compositionally biased region" description="Basic and acidic residues" evidence="2">
    <location>
        <begin position="504"/>
        <end position="529"/>
    </location>
</feature>
<accession>A0AAN7YKK5</accession>
<feature type="compositionally biased region" description="Basic and acidic residues" evidence="2">
    <location>
        <begin position="438"/>
        <end position="478"/>
    </location>
</feature>
<feature type="region of interest" description="Disordered" evidence="2">
    <location>
        <begin position="627"/>
        <end position="652"/>
    </location>
</feature>
<feature type="compositionally biased region" description="Pro residues" evidence="2">
    <location>
        <begin position="1342"/>
        <end position="1352"/>
    </location>
</feature>
<feature type="region of interest" description="Disordered" evidence="2">
    <location>
        <begin position="438"/>
        <end position="533"/>
    </location>
</feature>
<feature type="compositionally biased region" description="Basic and acidic residues" evidence="2">
    <location>
        <begin position="633"/>
        <end position="644"/>
    </location>
</feature>
<feature type="coiled-coil region" evidence="1">
    <location>
        <begin position="269"/>
        <end position="296"/>
    </location>
</feature>
<feature type="region of interest" description="Disordered" evidence="2">
    <location>
        <begin position="549"/>
        <end position="601"/>
    </location>
</feature>
<evidence type="ECO:0000313" key="3">
    <source>
        <dbReference type="EMBL" id="KAK5113269.1"/>
    </source>
</evidence>